<evidence type="ECO:0000313" key="1">
    <source>
        <dbReference type="EMBL" id="GFS51419.1"/>
    </source>
</evidence>
<comment type="caution">
    <text evidence="1">The sequence shown here is derived from an EMBL/GenBank/DDBJ whole genome shotgun (WGS) entry which is preliminary data.</text>
</comment>
<proteinExistence type="predicted"/>
<reference evidence="1" key="1">
    <citation type="submission" date="2020-08" db="EMBL/GenBank/DDBJ databases">
        <title>Multicomponent nature underlies the extraordinary mechanical properties of spider dragline silk.</title>
        <authorList>
            <person name="Kono N."/>
            <person name="Nakamura H."/>
            <person name="Mori M."/>
            <person name="Yoshida Y."/>
            <person name="Ohtoshi R."/>
            <person name="Malay A.D."/>
            <person name="Moran D.A.P."/>
            <person name="Tomita M."/>
            <person name="Numata K."/>
            <person name="Arakawa K."/>
        </authorList>
    </citation>
    <scope>NUCLEOTIDE SEQUENCE</scope>
</reference>
<keyword evidence="2" id="KW-1185">Reference proteome</keyword>
<organism evidence="1 2">
    <name type="scientific">Trichonephila inaurata madagascariensis</name>
    <dbReference type="NCBI Taxonomy" id="2747483"/>
    <lineage>
        <taxon>Eukaryota</taxon>
        <taxon>Metazoa</taxon>
        <taxon>Ecdysozoa</taxon>
        <taxon>Arthropoda</taxon>
        <taxon>Chelicerata</taxon>
        <taxon>Arachnida</taxon>
        <taxon>Araneae</taxon>
        <taxon>Araneomorphae</taxon>
        <taxon>Entelegynae</taxon>
        <taxon>Araneoidea</taxon>
        <taxon>Nephilidae</taxon>
        <taxon>Trichonephila</taxon>
        <taxon>Trichonephila inaurata</taxon>
    </lineage>
</organism>
<protein>
    <submittedName>
        <fullName evidence="1">Uncharacterized protein</fullName>
    </submittedName>
</protein>
<dbReference type="AlphaFoldDB" id="A0A8X6MH93"/>
<sequence>MTTWLYRDHSIIRKLCHYVKVACSIELRSCNWFQYCCFKDCRVVGLTQLTMLEQCRNVELKRFKHFSEGFEEYKEDGLTLPIIIVKNELPSVNCIPVADLFAKYQSIVWSKMSNRVLGAFLPCIAIVVHIGAQDVAEKSF</sequence>
<dbReference type="EMBL" id="BMAV01026544">
    <property type="protein sequence ID" value="GFS51419.1"/>
    <property type="molecule type" value="Genomic_DNA"/>
</dbReference>
<evidence type="ECO:0000313" key="2">
    <source>
        <dbReference type="Proteomes" id="UP000886998"/>
    </source>
</evidence>
<name>A0A8X6MH93_9ARAC</name>
<gene>
    <name evidence="1" type="ORF">TNIN_279651</name>
</gene>
<dbReference type="Proteomes" id="UP000886998">
    <property type="component" value="Unassembled WGS sequence"/>
</dbReference>
<accession>A0A8X6MH93</accession>